<evidence type="ECO:0000313" key="3">
    <source>
        <dbReference type="EMBL" id="SAL32534.1"/>
    </source>
</evidence>
<proteinExistence type="predicted"/>
<reference evidence="3 4" key="1">
    <citation type="submission" date="2016-01" db="EMBL/GenBank/DDBJ databases">
        <authorList>
            <person name="Oliw E.H."/>
        </authorList>
    </citation>
    <scope>NUCLEOTIDE SEQUENCE [LARGE SCALE GENOMIC DNA]</scope>
    <source>
        <strain evidence="3">LMG 27134</strain>
    </source>
</reference>
<feature type="region of interest" description="Disordered" evidence="1">
    <location>
        <begin position="160"/>
        <end position="182"/>
    </location>
</feature>
<accession>A0A158GK89</accession>
<dbReference type="AlphaFoldDB" id="A0A158GK89"/>
<feature type="signal peptide" evidence="2">
    <location>
        <begin position="1"/>
        <end position="23"/>
    </location>
</feature>
<gene>
    <name evidence="3" type="ORF">AWB69_02845</name>
</gene>
<keyword evidence="2" id="KW-0732">Signal</keyword>
<dbReference type="EMBL" id="FCOK02000015">
    <property type="protein sequence ID" value="SAL32534.1"/>
    <property type="molecule type" value="Genomic_DNA"/>
</dbReference>
<sequence length="182" mass="18820">MRLTISALAVSAIALVLPIVGHATDDSPKSVLTQAVVDGKANAPLDDNGQFAAAIAAIKQRTGNDGPVMLYAARILTFKEQPRCGRVAYVIAQPSAHLAWPDMGGQLNICEDGQPPLRMCAGHPDKLVLANSLCPDRSTPVDTAEVTAAIQAAVASGSMTPEDASKMVRAQHDGAAQGAKGQ</sequence>
<evidence type="ECO:0000313" key="4">
    <source>
        <dbReference type="Proteomes" id="UP000054683"/>
    </source>
</evidence>
<feature type="chain" id="PRO_5008501658" evidence="2">
    <location>
        <begin position="24"/>
        <end position="182"/>
    </location>
</feature>
<dbReference type="Proteomes" id="UP000054683">
    <property type="component" value="Unassembled WGS sequence"/>
</dbReference>
<name>A0A158GK89_9BURK</name>
<organism evidence="3 4">
    <name type="scientific">Caballeronia udeis</name>
    <dbReference type="NCBI Taxonomy" id="1232866"/>
    <lineage>
        <taxon>Bacteria</taxon>
        <taxon>Pseudomonadati</taxon>
        <taxon>Pseudomonadota</taxon>
        <taxon>Betaproteobacteria</taxon>
        <taxon>Burkholderiales</taxon>
        <taxon>Burkholderiaceae</taxon>
        <taxon>Caballeronia</taxon>
    </lineage>
</organism>
<dbReference type="OrthoDB" id="6936778at2"/>
<evidence type="ECO:0000256" key="1">
    <source>
        <dbReference type="SAM" id="MobiDB-lite"/>
    </source>
</evidence>
<protein>
    <submittedName>
        <fullName evidence="3">Uncharacterized protein</fullName>
    </submittedName>
</protein>
<feature type="compositionally biased region" description="Basic and acidic residues" evidence="1">
    <location>
        <begin position="163"/>
        <end position="172"/>
    </location>
</feature>
<dbReference type="RefSeq" id="WP_062085510.1">
    <property type="nucleotide sequence ID" value="NZ_FCOK02000015.1"/>
</dbReference>
<evidence type="ECO:0000256" key="2">
    <source>
        <dbReference type="SAM" id="SignalP"/>
    </source>
</evidence>